<dbReference type="Proteomes" id="UP000297348">
    <property type="component" value="Unassembled WGS sequence"/>
</dbReference>
<dbReference type="RefSeq" id="WP_135368057.1">
    <property type="nucleotide sequence ID" value="NZ_RKLX01000010.1"/>
</dbReference>
<name>A0A4Z0JA77_9LACO</name>
<proteinExistence type="predicted"/>
<organism evidence="1 2">
    <name type="scientific">Levilactobacillus suantsaiihabitans</name>
    <dbReference type="NCBI Taxonomy" id="2487722"/>
    <lineage>
        <taxon>Bacteria</taxon>
        <taxon>Bacillati</taxon>
        <taxon>Bacillota</taxon>
        <taxon>Bacilli</taxon>
        <taxon>Lactobacillales</taxon>
        <taxon>Lactobacillaceae</taxon>
        <taxon>Levilactobacillus</taxon>
    </lineage>
</organism>
<dbReference type="EMBL" id="RKLX01000010">
    <property type="protein sequence ID" value="TGD18686.1"/>
    <property type="molecule type" value="Genomic_DNA"/>
</dbReference>
<gene>
    <name evidence="1" type="ORF">EGT51_07305</name>
</gene>
<comment type="caution">
    <text evidence="1">The sequence shown here is derived from an EMBL/GenBank/DDBJ whole genome shotgun (WGS) entry which is preliminary data.</text>
</comment>
<sequence length="83" mass="9372">MKHLRQAVAIIAVTFTLGGVVEPLTTPIPTAQAKATKVWIAPNHGHRYHYSKTCRGLNHAGKLKHVTKKWAKHHHYTLCGWEK</sequence>
<reference evidence="1 2" key="1">
    <citation type="submission" date="2018-10" db="EMBL/GenBank/DDBJ databases">
        <title>Lactobacillus sp. R7 and Lactobacillus sp. R19 isolated from fermented mustard green product of Taiwan.</title>
        <authorList>
            <person name="Lin S.-T."/>
        </authorList>
    </citation>
    <scope>NUCLEOTIDE SEQUENCE [LARGE SCALE GENOMIC DNA]</scope>
    <source>
        <strain evidence="1 2">BCRC 81129</strain>
    </source>
</reference>
<accession>A0A4Z0JA77</accession>
<keyword evidence="2" id="KW-1185">Reference proteome</keyword>
<evidence type="ECO:0000313" key="1">
    <source>
        <dbReference type="EMBL" id="TGD18686.1"/>
    </source>
</evidence>
<evidence type="ECO:0000313" key="2">
    <source>
        <dbReference type="Proteomes" id="UP000297348"/>
    </source>
</evidence>
<dbReference type="AlphaFoldDB" id="A0A4Z0JA77"/>
<dbReference type="OrthoDB" id="885042at2"/>
<protein>
    <submittedName>
        <fullName evidence="1">Uncharacterized protein</fullName>
    </submittedName>
</protein>